<feature type="domain" description="KIB1-4 beta-propeller" evidence="1">
    <location>
        <begin position="203"/>
        <end position="392"/>
    </location>
</feature>
<reference evidence="2" key="1">
    <citation type="submission" date="2021-01" db="EMBL/GenBank/DDBJ databases">
        <authorList>
            <person name="Bezrukov I."/>
        </authorList>
    </citation>
    <scope>NUCLEOTIDE SEQUENCE</scope>
</reference>
<sequence>MMFTKSGFDNWREIPTREGPEILHGCQDLVYKYNKLYVLSEQNRIRILDFSQELPRANSDNVYHNPFKNDGKGRAMIIGVTVSGDVLIVKNQLKKIFNIFKMGLEGTRWDRVKSLGDESWIADLGVTVRASVNGTKPNSVYYCRDMNVYCGDISTRSQVIQKYFTSLKLGCVRFIRNDEFEYFLELYGTKFLLTWNDFRFEKTAILWVNGRNGDYIVAWAIKQFYIFSYKKIGNDDVGDGDGDKRWSITCTQCEDMAYKDNKLYVYTFDHYINIFDFCGDYPKEAMEENPYLSHPFRFVDTIYKLRLAVTRAGEVLIVLSLVGLNRKFCIYKLNLKIGDWEIVESLGDEMLIFGHGVTLRAPGKDISGGGLKSDSICFLYDDHLSDHHLTMKTQPVCGVFDLATSTITWHTRLEDLSSKICWFVPGYA</sequence>
<dbReference type="InterPro" id="IPR005174">
    <property type="entry name" value="KIB1-4_b-propeller"/>
</dbReference>
<evidence type="ECO:0000259" key="1">
    <source>
        <dbReference type="Pfam" id="PF03478"/>
    </source>
</evidence>
<gene>
    <name evidence="2" type="ORF">AARE701A_LOCUS10378</name>
</gene>
<evidence type="ECO:0000313" key="3">
    <source>
        <dbReference type="Proteomes" id="UP000682877"/>
    </source>
</evidence>
<name>A0A8S2A5Q3_ARAAE</name>
<dbReference type="Proteomes" id="UP000682877">
    <property type="component" value="Chromosome 4"/>
</dbReference>
<dbReference type="EMBL" id="LR999454">
    <property type="protein sequence ID" value="CAE6026599.1"/>
    <property type="molecule type" value="Genomic_DNA"/>
</dbReference>
<feature type="domain" description="KIB1-4 beta-propeller" evidence="1">
    <location>
        <begin position="2"/>
        <end position="149"/>
    </location>
</feature>
<dbReference type="AlphaFoldDB" id="A0A8S2A5Q3"/>
<evidence type="ECO:0000313" key="2">
    <source>
        <dbReference type="EMBL" id="CAE6026599.1"/>
    </source>
</evidence>
<dbReference type="Pfam" id="PF03478">
    <property type="entry name" value="Beta-prop_KIB1-4"/>
    <property type="match status" value="2"/>
</dbReference>
<organism evidence="2 3">
    <name type="scientific">Arabidopsis arenosa</name>
    <name type="common">Sand rock-cress</name>
    <name type="synonym">Cardaminopsis arenosa</name>
    <dbReference type="NCBI Taxonomy" id="38785"/>
    <lineage>
        <taxon>Eukaryota</taxon>
        <taxon>Viridiplantae</taxon>
        <taxon>Streptophyta</taxon>
        <taxon>Embryophyta</taxon>
        <taxon>Tracheophyta</taxon>
        <taxon>Spermatophyta</taxon>
        <taxon>Magnoliopsida</taxon>
        <taxon>eudicotyledons</taxon>
        <taxon>Gunneridae</taxon>
        <taxon>Pentapetalae</taxon>
        <taxon>rosids</taxon>
        <taxon>malvids</taxon>
        <taxon>Brassicales</taxon>
        <taxon>Brassicaceae</taxon>
        <taxon>Camelineae</taxon>
        <taxon>Arabidopsis</taxon>
    </lineage>
</organism>
<keyword evidence="3" id="KW-1185">Reference proteome</keyword>
<dbReference type="PANTHER" id="PTHR44259">
    <property type="entry name" value="OS07G0183000 PROTEIN-RELATED"/>
    <property type="match status" value="1"/>
</dbReference>
<accession>A0A8S2A5Q3</accession>
<proteinExistence type="predicted"/>
<protein>
    <recommendedName>
        <fullName evidence="1">KIB1-4 beta-propeller domain-containing protein</fullName>
    </recommendedName>
</protein>
<dbReference type="PANTHER" id="PTHR44259:SF98">
    <property type="entry name" value="GENOME ASSEMBLY, CHROMOSOME: A05"/>
    <property type="match status" value="1"/>
</dbReference>
<dbReference type="InterPro" id="IPR050942">
    <property type="entry name" value="F-box_BR-signaling"/>
</dbReference>